<sequence length="50" mass="5438">MNIPTGLKALNVREEDIPVLAANALKDACGLTNPIQATQEEIEVIFRSVM</sequence>
<dbReference type="InterPro" id="IPR056798">
    <property type="entry name" value="ADH_Fe_C"/>
</dbReference>
<protein>
    <recommendedName>
        <fullName evidence="1">Fe-containing alcohol dehydrogenase-like C-terminal domain-containing protein</fullName>
    </recommendedName>
</protein>
<reference evidence="2" key="1">
    <citation type="submission" date="2023-07" db="EMBL/GenBank/DDBJ databases">
        <authorList>
            <person name="Li D."/>
        </authorList>
    </citation>
    <scope>NUCLEOTIDE SEQUENCE</scope>
</reference>
<feature type="domain" description="Fe-containing alcohol dehydrogenase-like C-terminal" evidence="1">
    <location>
        <begin position="1"/>
        <end position="49"/>
    </location>
</feature>
<evidence type="ECO:0000313" key="2">
    <source>
        <dbReference type="EMBL" id="WNL49403.1"/>
    </source>
</evidence>
<evidence type="ECO:0000259" key="1">
    <source>
        <dbReference type="Pfam" id="PF25137"/>
    </source>
</evidence>
<name>A0AA96ELX1_9CAUD</name>
<dbReference type="EMBL" id="OR339795">
    <property type="protein sequence ID" value="WNL49403.1"/>
    <property type="molecule type" value="Genomic_DNA"/>
</dbReference>
<dbReference type="Pfam" id="PF25137">
    <property type="entry name" value="ADH_Fe_C"/>
    <property type="match status" value="1"/>
</dbReference>
<dbReference type="SUPFAM" id="SSF56796">
    <property type="entry name" value="Dehydroquinate synthase-like"/>
    <property type="match status" value="1"/>
</dbReference>
<accession>A0AA96ELX1</accession>
<proteinExistence type="predicted"/>
<dbReference type="Gene3D" id="1.20.1090.10">
    <property type="entry name" value="Dehydroquinate synthase-like - alpha domain"/>
    <property type="match status" value="1"/>
</dbReference>
<organism evidence="2">
    <name type="scientific">Escherichia phage phi456</name>
    <dbReference type="NCBI Taxonomy" id="3075925"/>
    <lineage>
        <taxon>Viruses</taxon>
        <taxon>Duplodnaviria</taxon>
        <taxon>Heunggongvirae</taxon>
        <taxon>Uroviricota</taxon>
        <taxon>Caudoviricetes</taxon>
        <taxon>Punavirus</taxon>
        <taxon>Punavirus P1</taxon>
    </lineage>
</organism>